<gene>
    <name evidence="1" type="ORF">ACFSOY_21170</name>
</gene>
<protein>
    <recommendedName>
        <fullName evidence="3">Phage tail protein</fullName>
    </recommendedName>
</protein>
<dbReference type="RefSeq" id="WP_386049846.1">
    <property type="nucleotide sequence ID" value="NZ_JBHUIO010000026.1"/>
</dbReference>
<comment type="caution">
    <text evidence="1">The sequence shown here is derived from an EMBL/GenBank/DDBJ whole genome shotgun (WGS) entry which is preliminary data.</text>
</comment>
<sequence>MAKDGLLGKDLIVTYVRDGAAPFKLETEKFNYKRIEEEQKKHPIGEPSEHVRVILKGWELDVEGEVVDPFIDDLMHEMEENHRKNRPMPTIEVRVDEVYDNGDVRKWVFRSDGGVRISGFEKTGDGGDKAIKYKFKIHAQKREKVA</sequence>
<organism evidence="1 2">
    <name type="scientific">Tumebacillus lipolyticus</name>
    <dbReference type="NCBI Taxonomy" id="1280370"/>
    <lineage>
        <taxon>Bacteria</taxon>
        <taxon>Bacillati</taxon>
        <taxon>Bacillota</taxon>
        <taxon>Bacilli</taxon>
        <taxon>Bacillales</taxon>
        <taxon>Alicyclobacillaceae</taxon>
        <taxon>Tumebacillus</taxon>
    </lineage>
</organism>
<evidence type="ECO:0000313" key="1">
    <source>
        <dbReference type="EMBL" id="MFD2172460.1"/>
    </source>
</evidence>
<dbReference type="Proteomes" id="UP001597343">
    <property type="component" value="Unassembled WGS sequence"/>
</dbReference>
<reference evidence="2" key="1">
    <citation type="journal article" date="2019" name="Int. J. Syst. Evol. Microbiol.">
        <title>The Global Catalogue of Microorganisms (GCM) 10K type strain sequencing project: providing services to taxonomists for standard genome sequencing and annotation.</title>
        <authorList>
            <consortium name="The Broad Institute Genomics Platform"/>
            <consortium name="The Broad Institute Genome Sequencing Center for Infectious Disease"/>
            <person name="Wu L."/>
            <person name="Ma J."/>
        </authorList>
    </citation>
    <scope>NUCLEOTIDE SEQUENCE [LARGE SCALE GENOMIC DNA]</scope>
    <source>
        <strain evidence="2">CGMCC 1.13574</strain>
    </source>
</reference>
<evidence type="ECO:0000313" key="2">
    <source>
        <dbReference type="Proteomes" id="UP001597343"/>
    </source>
</evidence>
<proteinExistence type="predicted"/>
<evidence type="ECO:0008006" key="3">
    <source>
        <dbReference type="Google" id="ProtNLM"/>
    </source>
</evidence>
<keyword evidence="2" id="KW-1185">Reference proteome</keyword>
<dbReference type="EMBL" id="JBHUIO010000026">
    <property type="protein sequence ID" value="MFD2172460.1"/>
    <property type="molecule type" value="Genomic_DNA"/>
</dbReference>
<name>A0ABW5A4N6_9BACL</name>
<accession>A0ABW5A4N6</accession>